<protein>
    <recommendedName>
        <fullName evidence="1">HD-GYP domain-containing protein</fullName>
    </recommendedName>
</protein>
<reference evidence="2" key="1">
    <citation type="submission" date="2016-08" db="EMBL/GenBank/DDBJ databases">
        <authorList>
            <person name="Seilhamer J.J."/>
        </authorList>
    </citation>
    <scope>NUCLEOTIDE SEQUENCE</scope>
    <source>
        <strain evidence="2">86</strain>
    </source>
</reference>
<sequence>MKRIEKLVELFHNYDPDTFRHCQSVGMHMLEWADYMGFSTTNMQIAYYCGLMHDIGRLCLPGNVFNKFQPLSDDEQDMHKLHTVYGWVILNSVGLEEISPIVRYHHERYDGTGYQEGLKAAEIPFLSRMLSICDAFDKMTNRQATNNLSSRQALQEVENCAGTRFDPWLCQQFISYIRKVETIRMVANFA</sequence>
<dbReference type="AlphaFoldDB" id="A0A212LVS1"/>
<dbReference type="PANTHER" id="PTHR43155">
    <property type="entry name" value="CYCLIC DI-GMP PHOSPHODIESTERASE PA4108-RELATED"/>
    <property type="match status" value="1"/>
</dbReference>
<proteinExistence type="predicted"/>
<gene>
    <name evidence="2" type="ORF">KL86SPO_40092</name>
</gene>
<dbReference type="EMBL" id="FMJE01000004">
    <property type="protein sequence ID" value="SCM81608.1"/>
    <property type="molecule type" value="Genomic_DNA"/>
</dbReference>
<dbReference type="Gene3D" id="1.10.3210.10">
    <property type="entry name" value="Hypothetical protein af1432"/>
    <property type="match status" value="1"/>
</dbReference>
<dbReference type="NCBIfam" id="TIGR00277">
    <property type="entry name" value="HDIG"/>
    <property type="match status" value="1"/>
</dbReference>
<name>A0A212LVS1_9FIRM</name>
<evidence type="ECO:0000313" key="2">
    <source>
        <dbReference type="EMBL" id="SCM81608.1"/>
    </source>
</evidence>
<dbReference type="Pfam" id="PF13487">
    <property type="entry name" value="HD_5"/>
    <property type="match status" value="1"/>
</dbReference>
<dbReference type="InterPro" id="IPR037522">
    <property type="entry name" value="HD_GYP_dom"/>
</dbReference>
<dbReference type="PROSITE" id="PS51832">
    <property type="entry name" value="HD_GYP"/>
    <property type="match status" value="1"/>
</dbReference>
<dbReference type="RefSeq" id="WP_288184586.1">
    <property type="nucleotide sequence ID" value="NZ_LT608335.1"/>
</dbReference>
<accession>A0A212LVS1</accession>
<feature type="domain" description="HD-GYP" evidence="1">
    <location>
        <begin position="1"/>
        <end position="189"/>
    </location>
</feature>
<dbReference type="CDD" id="cd00077">
    <property type="entry name" value="HDc"/>
    <property type="match status" value="1"/>
</dbReference>
<dbReference type="InterPro" id="IPR006675">
    <property type="entry name" value="HDIG_dom"/>
</dbReference>
<dbReference type="SUPFAM" id="SSF109604">
    <property type="entry name" value="HD-domain/PDEase-like"/>
    <property type="match status" value="1"/>
</dbReference>
<dbReference type="InterPro" id="IPR003607">
    <property type="entry name" value="HD/PDEase_dom"/>
</dbReference>
<organism evidence="2">
    <name type="scientific">uncultured Sporomusa sp</name>
    <dbReference type="NCBI Taxonomy" id="307249"/>
    <lineage>
        <taxon>Bacteria</taxon>
        <taxon>Bacillati</taxon>
        <taxon>Bacillota</taxon>
        <taxon>Negativicutes</taxon>
        <taxon>Selenomonadales</taxon>
        <taxon>Sporomusaceae</taxon>
        <taxon>Sporomusa</taxon>
        <taxon>environmental samples</taxon>
    </lineage>
</organism>
<evidence type="ECO:0000259" key="1">
    <source>
        <dbReference type="PROSITE" id="PS51832"/>
    </source>
</evidence>